<evidence type="ECO:0000256" key="7">
    <source>
        <dbReference type="ARBA" id="ARBA00023136"/>
    </source>
</evidence>
<dbReference type="Proteomes" id="UP000463857">
    <property type="component" value="Chromosome"/>
</dbReference>
<feature type="transmembrane region" description="Helical" evidence="8">
    <location>
        <begin position="86"/>
        <end position="108"/>
    </location>
</feature>
<evidence type="ECO:0000256" key="8">
    <source>
        <dbReference type="RuleBase" id="RU363032"/>
    </source>
</evidence>
<evidence type="ECO:0000256" key="6">
    <source>
        <dbReference type="ARBA" id="ARBA00022989"/>
    </source>
</evidence>
<dbReference type="SUPFAM" id="SSF161098">
    <property type="entry name" value="MetI-like"/>
    <property type="match status" value="1"/>
</dbReference>
<evidence type="ECO:0000313" key="11">
    <source>
        <dbReference type="Proteomes" id="UP000463857"/>
    </source>
</evidence>
<dbReference type="InterPro" id="IPR035906">
    <property type="entry name" value="MetI-like_sf"/>
</dbReference>
<feature type="transmembrane region" description="Helical" evidence="8">
    <location>
        <begin position="192"/>
        <end position="215"/>
    </location>
</feature>
<accession>A0A7L4YQ28</accession>
<feature type="transmembrane region" description="Helical" evidence="8">
    <location>
        <begin position="56"/>
        <end position="80"/>
    </location>
</feature>
<dbReference type="EMBL" id="CP047156">
    <property type="protein sequence ID" value="QHC01013.1"/>
    <property type="molecule type" value="Genomic_DNA"/>
</dbReference>
<proteinExistence type="inferred from homology"/>
<dbReference type="OrthoDB" id="9793490at2"/>
<feature type="transmembrane region" description="Helical" evidence="8">
    <location>
        <begin position="20"/>
        <end position="44"/>
    </location>
</feature>
<keyword evidence="6 8" id="KW-1133">Transmembrane helix</keyword>
<organism evidence="10 11">
    <name type="scientific">Epidermidibacterium keratini</name>
    <dbReference type="NCBI Taxonomy" id="1891644"/>
    <lineage>
        <taxon>Bacteria</taxon>
        <taxon>Bacillati</taxon>
        <taxon>Actinomycetota</taxon>
        <taxon>Actinomycetes</taxon>
        <taxon>Sporichthyales</taxon>
        <taxon>Sporichthyaceae</taxon>
        <taxon>Epidermidibacterium</taxon>
    </lineage>
</organism>
<name>A0A7L4YQ28_9ACTN</name>
<dbReference type="GO" id="GO:0048473">
    <property type="term" value="P:D-methionine transmembrane transport"/>
    <property type="evidence" value="ECO:0007669"/>
    <property type="project" value="TreeGrafter"/>
</dbReference>
<protein>
    <submittedName>
        <fullName evidence="10">ABC transporter permease subunit</fullName>
    </submittedName>
</protein>
<feature type="transmembrane region" description="Helical" evidence="8">
    <location>
        <begin position="149"/>
        <end position="172"/>
    </location>
</feature>
<dbReference type="Gene3D" id="1.10.3720.10">
    <property type="entry name" value="MetI-like"/>
    <property type="match status" value="1"/>
</dbReference>
<evidence type="ECO:0000313" key="10">
    <source>
        <dbReference type="EMBL" id="QHC01013.1"/>
    </source>
</evidence>
<evidence type="ECO:0000256" key="1">
    <source>
        <dbReference type="ARBA" id="ARBA00004651"/>
    </source>
</evidence>
<evidence type="ECO:0000256" key="4">
    <source>
        <dbReference type="ARBA" id="ARBA00022475"/>
    </source>
</evidence>
<dbReference type="PANTHER" id="PTHR30450:SF1">
    <property type="entry name" value="D-METHIONINE TRANSPORT SYSTEM PERMEASE PROTEIN METI-RELATED"/>
    <property type="match status" value="1"/>
</dbReference>
<evidence type="ECO:0000256" key="3">
    <source>
        <dbReference type="ARBA" id="ARBA00022448"/>
    </source>
</evidence>
<dbReference type="CDD" id="cd06261">
    <property type="entry name" value="TM_PBP2"/>
    <property type="match status" value="1"/>
</dbReference>
<dbReference type="Pfam" id="PF00528">
    <property type="entry name" value="BPD_transp_1"/>
    <property type="match status" value="1"/>
</dbReference>
<evidence type="ECO:0000256" key="5">
    <source>
        <dbReference type="ARBA" id="ARBA00022692"/>
    </source>
</evidence>
<keyword evidence="3 8" id="KW-0813">Transport</keyword>
<comment type="subcellular location">
    <subcellularLocation>
        <location evidence="1 8">Cell membrane</location>
        <topology evidence="1 8">Multi-pass membrane protein</topology>
    </subcellularLocation>
</comment>
<evidence type="ECO:0000256" key="2">
    <source>
        <dbReference type="ARBA" id="ARBA00007069"/>
    </source>
</evidence>
<dbReference type="AlphaFoldDB" id="A0A7L4YQ28"/>
<dbReference type="FunFam" id="1.10.3720.10:FF:000002">
    <property type="entry name" value="D-methionine ABC transporter permease MetI"/>
    <property type="match status" value="1"/>
</dbReference>
<dbReference type="InParanoid" id="A0A7L4YQ28"/>
<dbReference type="InterPro" id="IPR000515">
    <property type="entry name" value="MetI-like"/>
</dbReference>
<dbReference type="InterPro" id="IPR051322">
    <property type="entry name" value="AA_ABC_Transporter_Permease"/>
</dbReference>
<dbReference type="PANTHER" id="PTHR30450">
    <property type="entry name" value="ABC TRANSPORTER PERMEASE"/>
    <property type="match status" value="1"/>
</dbReference>
<dbReference type="PROSITE" id="PS50928">
    <property type="entry name" value="ABC_TM1"/>
    <property type="match status" value="1"/>
</dbReference>
<sequence length="222" mass="23168">MNKTTISEALPELWTAFGETLLMVSVAFALTVVLGGALGVLLLLTSPGGLLQNRPVNAVLGAIVNLGRSLPFLILLIALIPVTRLIVGTAFGPEAAIVPLTIGSIPFFGRVVESALREVSPGKIEAAEAIGATRKQIVTKVLLPESKPALIAGATLTLVMLIGFSTMAGTIGGGGVGDFAIRYGYQRFNTPVLLTAVVVLIVLVQLIQSIGDLAVRRLQHVR</sequence>
<keyword evidence="7 8" id="KW-0472">Membrane</keyword>
<reference evidence="10 11" key="1">
    <citation type="journal article" date="2018" name="Int. J. Syst. Evol. Microbiol.">
        <title>Epidermidibacterium keratini gen. nov., sp. nov., a member of the family Sporichthyaceae, isolated from keratin epidermis.</title>
        <authorList>
            <person name="Lee D.G."/>
            <person name="Trujillo M.E."/>
            <person name="Kang S."/>
            <person name="Nam J.J."/>
            <person name="Kim Y.J."/>
        </authorList>
    </citation>
    <scope>NUCLEOTIDE SEQUENCE [LARGE SCALE GENOMIC DNA]</scope>
    <source>
        <strain evidence="10 11">EPI-7</strain>
    </source>
</reference>
<comment type="similarity">
    <text evidence="2">Belongs to the binding-protein-dependent transport system permease family. CysTW subfamily.</text>
</comment>
<dbReference type="KEGG" id="eke:EK0264_12425"/>
<keyword evidence="5 8" id="KW-0812">Transmembrane</keyword>
<feature type="domain" description="ABC transmembrane type-1" evidence="9">
    <location>
        <begin position="17"/>
        <end position="211"/>
    </location>
</feature>
<gene>
    <name evidence="10" type="ORF">EK0264_12425</name>
</gene>
<keyword evidence="11" id="KW-1185">Reference proteome</keyword>
<keyword evidence="4" id="KW-1003">Cell membrane</keyword>
<evidence type="ECO:0000259" key="9">
    <source>
        <dbReference type="PROSITE" id="PS50928"/>
    </source>
</evidence>
<dbReference type="GO" id="GO:0005886">
    <property type="term" value="C:plasma membrane"/>
    <property type="evidence" value="ECO:0007669"/>
    <property type="project" value="UniProtKB-SubCell"/>
</dbReference>
<dbReference type="RefSeq" id="WP_159546064.1">
    <property type="nucleotide sequence ID" value="NZ_CP047156.1"/>
</dbReference>